<dbReference type="AlphaFoldDB" id="A0A7V8T087"/>
<dbReference type="InterPro" id="IPR002559">
    <property type="entry name" value="Transposase_11"/>
</dbReference>
<sequence length="405" mass="46253">MFCQAGFDQWRTTIMQHLTPLSKPQATVLALWSFGMVLAHSCALTAVRHLLAKGMMRKEQTVRQQLREWYYDVPRKRGPKRQALQVETCFPVLLAWVVSWWHGTQLALALDATALGTRFVVLVVSVVYRGCAIPVAWVVLPANTKHAWRREWRRLLRRLRPALPRGWTVIVLTDRGLYAPWLFWRMVRLGWHPFLRINTGGTFRPAGTRCFRPLKSFVPQPGTRWRGRGTAFQKAGRQVECTLLALWEDGYKDPWLILTDLPPEASDAVWYGLRAWIEQGFKITKRAGWQWHRTRMTDPERAARLWLAVAVATLWLLSVGGEADETIPPSTLLDVTALCPGRSRTRRATRLRLVSVFRQGWVALLVALLRQEPLPQGAFVPEPWPVVPPWEDGASEPALALSQAA</sequence>
<dbReference type="Proteomes" id="UP000567293">
    <property type="component" value="Unassembled WGS sequence"/>
</dbReference>
<dbReference type="InterPro" id="IPR012337">
    <property type="entry name" value="RNaseH-like_sf"/>
</dbReference>
<keyword evidence="1" id="KW-0812">Transmembrane</keyword>
<reference evidence="3" key="1">
    <citation type="submission" date="2020-06" db="EMBL/GenBank/DDBJ databases">
        <title>Legume-microbial interactions unlock mineral nutrients during tropical forest succession.</title>
        <authorList>
            <person name="Epihov D.Z."/>
        </authorList>
    </citation>
    <scope>NUCLEOTIDE SEQUENCE [LARGE SCALE GENOMIC DNA]</scope>
    <source>
        <strain evidence="3">Pan2503</strain>
    </source>
</reference>
<dbReference type="GO" id="GO:0006313">
    <property type="term" value="P:DNA transposition"/>
    <property type="evidence" value="ECO:0007669"/>
    <property type="project" value="InterPro"/>
</dbReference>
<dbReference type="Pfam" id="PF01609">
    <property type="entry name" value="DDE_Tnp_1"/>
    <property type="match status" value="1"/>
</dbReference>
<dbReference type="SUPFAM" id="SSF53098">
    <property type="entry name" value="Ribonuclease H-like"/>
    <property type="match status" value="1"/>
</dbReference>
<proteinExistence type="predicted"/>
<evidence type="ECO:0000259" key="2">
    <source>
        <dbReference type="Pfam" id="PF01609"/>
    </source>
</evidence>
<keyword evidence="4" id="KW-1185">Reference proteome</keyword>
<keyword evidence="1" id="KW-1133">Transmembrane helix</keyword>
<evidence type="ECO:0000313" key="3">
    <source>
        <dbReference type="EMBL" id="MBA0088949.1"/>
    </source>
</evidence>
<feature type="domain" description="Transposase IS4-like" evidence="2">
    <location>
        <begin position="127"/>
        <end position="314"/>
    </location>
</feature>
<gene>
    <name evidence="3" type="ORF">HRJ53_28505</name>
</gene>
<feature type="transmembrane region" description="Helical" evidence="1">
    <location>
        <begin position="29"/>
        <end position="51"/>
    </location>
</feature>
<dbReference type="EMBL" id="JACDQQ010002759">
    <property type="protein sequence ID" value="MBA0088949.1"/>
    <property type="molecule type" value="Genomic_DNA"/>
</dbReference>
<organism evidence="3 4">
    <name type="scientific">Candidatus Acidiferrum panamense</name>
    <dbReference type="NCBI Taxonomy" id="2741543"/>
    <lineage>
        <taxon>Bacteria</taxon>
        <taxon>Pseudomonadati</taxon>
        <taxon>Acidobacteriota</taxon>
        <taxon>Terriglobia</taxon>
        <taxon>Candidatus Acidiferrales</taxon>
        <taxon>Candidatus Acidiferrum</taxon>
    </lineage>
</organism>
<name>A0A7V8T087_9BACT</name>
<evidence type="ECO:0000256" key="1">
    <source>
        <dbReference type="SAM" id="Phobius"/>
    </source>
</evidence>
<feature type="transmembrane region" description="Helical" evidence="1">
    <location>
        <begin position="115"/>
        <end position="140"/>
    </location>
</feature>
<keyword evidence="1" id="KW-0472">Membrane</keyword>
<comment type="caution">
    <text evidence="3">The sequence shown here is derived from an EMBL/GenBank/DDBJ whole genome shotgun (WGS) entry which is preliminary data.</text>
</comment>
<accession>A0A7V8T087</accession>
<evidence type="ECO:0000313" key="4">
    <source>
        <dbReference type="Proteomes" id="UP000567293"/>
    </source>
</evidence>
<protein>
    <submittedName>
        <fullName evidence="3">Transposase</fullName>
    </submittedName>
</protein>
<feature type="transmembrane region" description="Helical" evidence="1">
    <location>
        <begin position="84"/>
        <end position="103"/>
    </location>
</feature>
<dbReference type="GO" id="GO:0003677">
    <property type="term" value="F:DNA binding"/>
    <property type="evidence" value="ECO:0007669"/>
    <property type="project" value="InterPro"/>
</dbReference>
<dbReference type="GO" id="GO:0004803">
    <property type="term" value="F:transposase activity"/>
    <property type="evidence" value="ECO:0007669"/>
    <property type="project" value="InterPro"/>
</dbReference>